<dbReference type="GO" id="GO:0006457">
    <property type="term" value="P:protein folding"/>
    <property type="evidence" value="ECO:0007669"/>
    <property type="project" value="TreeGrafter"/>
</dbReference>
<dbReference type="AlphaFoldDB" id="A0A0L0DP80"/>
<dbReference type="FunFam" id="2.40.100.10:FF:000025">
    <property type="entry name" value="Peptidyl-prolyl cis-trans isomerase CYP19-2"/>
    <property type="match status" value="1"/>
</dbReference>
<dbReference type="PANTHER" id="PTHR11071:SF553">
    <property type="entry name" value="PEPTIDYL-PROLYL CIS-TRANS ISOMERASE"/>
    <property type="match status" value="1"/>
</dbReference>
<dbReference type="Gene3D" id="2.40.100.10">
    <property type="entry name" value="Cyclophilin-like"/>
    <property type="match status" value="1"/>
</dbReference>
<reference evidence="6 7" key="1">
    <citation type="submission" date="2010-05" db="EMBL/GenBank/DDBJ databases">
        <title>The Genome Sequence of Thecamonas trahens ATCC 50062.</title>
        <authorList>
            <consortium name="The Broad Institute Genome Sequencing Platform"/>
            <person name="Russ C."/>
            <person name="Cuomo C."/>
            <person name="Shea T."/>
            <person name="Young S.K."/>
            <person name="Zeng Q."/>
            <person name="Koehrsen M."/>
            <person name="Haas B."/>
            <person name="Borodovsky M."/>
            <person name="Guigo R."/>
            <person name="Alvarado L."/>
            <person name="Berlin A."/>
            <person name="Bochicchio J."/>
            <person name="Borenstein D."/>
            <person name="Chapman S."/>
            <person name="Chen Z."/>
            <person name="Freedman E."/>
            <person name="Gellesch M."/>
            <person name="Goldberg J."/>
            <person name="Griggs A."/>
            <person name="Gujja S."/>
            <person name="Heilman E."/>
            <person name="Heiman D."/>
            <person name="Hepburn T."/>
            <person name="Howarth C."/>
            <person name="Jen D."/>
            <person name="Larson L."/>
            <person name="Mehta T."/>
            <person name="Park D."/>
            <person name="Pearson M."/>
            <person name="Roberts A."/>
            <person name="Saif S."/>
            <person name="Shenoy N."/>
            <person name="Sisk P."/>
            <person name="Stolte C."/>
            <person name="Sykes S."/>
            <person name="Thomson T."/>
            <person name="Walk T."/>
            <person name="White J."/>
            <person name="Yandava C."/>
            <person name="Burger G."/>
            <person name="Gray M.W."/>
            <person name="Holland P.W.H."/>
            <person name="King N."/>
            <person name="Lang F.B.F."/>
            <person name="Roger A.J."/>
            <person name="Ruiz-Trillo I."/>
            <person name="Lander E."/>
            <person name="Nusbaum C."/>
        </authorList>
    </citation>
    <scope>NUCLEOTIDE SEQUENCE [LARGE SCALE GENOMIC DNA]</scope>
    <source>
        <strain evidence="6 7">ATCC 50062</strain>
    </source>
</reference>
<dbReference type="GO" id="GO:0016018">
    <property type="term" value="F:cyclosporin A binding"/>
    <property type="evidence" value="ECO:0007669"/>
    <property type="project" value="TreeGrafter"/>
</dbReference>
<evidence type="ECO:0000256" key="2">
    <source>
        <dbReference type="ARBA" id="ARBA00023110"/>
    </source>
</evidence>
<dbReference type="GO" id="GO:0005737">
    <property type="term" value="C:cytoplasm"/>
    <property type="evidence" value="ECO:0007669"/>
    <property type="project" value="TreeGrafter"/>
</dbReference>
<dbReference type="STRING" id="461836.A0A0L0DP80"/>
<keyword evidence="7" id="KW-1185">Reference proteome</keyword>
<evidence type="ECO:0000256" key="1">
    <source>
        <dbReference type="ARBA" id="ARBA00000971"/>
    </source>
</evidence>
<organism evidence="6 7">
    <name type="scientific">Thecamonas trahens ATCC 50062</name>
    <dbReference type="NCBI Taxonomy" id="461836"/>
    <lineage>
        <taxon>Eukaryota</taxon>
        <taxon>Apusozoa</taxon>
        <taxon>Apusomonadida</taxon>
        <taxon>Apusomonadidae</taxon>
        <taxon>Thecamonas</taxon>
    </lineage>
</organism>
<dbReference type="OrthoDB" id="193499at2759"/>
<dbReference type="PRINTS" id="PR00153">
    <property type="entry name" value="CSAPPISMRASE"/>
</dbReference>
<evidence type="ECO:0000313" key="7">
    <source>
        <dbReference type="Proteomes" id="UP000054408"/>
    </source>
</evidence>
<evidence type="ECO:0000256" key="3">
    <source>
        <dbReference type="ARBA" id="ARBA00023235"/>
    </source>
</evidence>
<dbReference type="SUPFAM" id="SSF50891">
    <property type="entry name" value="Cyclophilin-like"/>
    <property type="match status" value="1"/>
</dbReference>
<dbReference type="OMA" id="GHNCHRI"/>
<evidence type="ECO:0000259" key="5">
    <source>
        <dbReference type="PROSITE" id="PS50072"/>
    </source>
</evidence>
<dbReference type="PANTHER" id="PTHR11071">
    <property type="entry name" value="PEPTIDYL-PROLYL CIS-TRANS ISOMERASE"/>
    <property type="match status" value="1"/>
</dbReference>
<dbReference type="Pfam" id="PF00160">
    <property type="entry name" value="Pro_isomerase"/>
    <property type="match status" value="1"/>
</dbReference>
<name>A0A0L0DP80_THETB</name>
<dbReference type="RefSeq" id="XP_013753930.1">
    <property type="nucleotide sequence ID" value="XM_013898476.1"/>
</dbReference>
<keyword evidence="2 4" id="KW-0697">Rotamase</keyword>
<dbReference type="GO" id="GO:0003755">
    <property type="term" value="F:peptidyl-prolyl cis-trans isomerase activity"/>
    <property type="evidence" value="ECO:0007669"/>
    <property type="project" value="UniProtKB-UniRule"/>
</dbReference>
<proteinExistence type="inferred from homology"/>
<dbReference type="InterPro" id="IPR029000">
    <property type="entry name" value="Cyclophilin-like_dom_sf"/>
</dbReference>
<dbReference type="Proteomes" id="UP000054408">
    <property type="component" value="Unassembled WGS sequence"/>
</dbReference>
<dbReference type="PROSITE" id="PS50072">
    <property type="entry name" value="CSA_PPIASE_2"/>
    <property type="match status" value="1"/>
</dbReference>
<evidence type="ECO:0000313" key="6">
    <source>
        <dbReference type="EMBL" id="KNC54107.1"/>
    </source>
</evidence>
<dbReference type="eggNOG" id="KOG0865">
    <property type="taxonomic scope" value="Eukaryota"/>
</dbReference>
<comment type="similarity">
    <text evidence="4">Belongs to the cyclophilin-type PPIase family.</text>
</comment>
<evidence type="ECO:0000256" key="4">
    <source>
        <dbReference type="RuleBase" id="RU363019"/>
    </source>
</evidence>
<dbReference type="GeneID" id="25568241"/>
<dbReference type="EC" id="5.2.1.8" evidence="4"/>
<comment type="function">
    <text evidence="4">PPIases accelerate the folding of proteins. It catalyzes the cis-trans isomerization of proline imidic peptide bonds in oligopeptides.</text>
</comment>
<keyword evidence="3 4" id="KW-0413">Isomerase</keyword>
<protein>
    <recommendedName>
        <fullName evidence="4">Peptidyl-prolyl cis-trans isomerase</fullName>
        <shortName evidence="4">PPIase</shortName>
        <ecNumber evidence="4">5.2.1.8</ecNumber>
    </recommendedName>
</protein>
<dbReference type="InterPro" id="IPR002130">
    <property type="entry name" value="Cyclophilin-type_PPIase_dom"/>
</dbReference>
<comment type="catalytic activity">
    <reaction evidence="1 4">
        <text>[protein]-peptidylproline (omega=180) = [protein]-peptidylproline (omega=0)</text>
        <dbReference type="Rhea" id="RHEA:16237"/>
        <dbReference type="Rhea" id="RHEA-COMP:10747"/>
        <dbReference type="Rhea" id="RHEA-COMP:10748"/>
        <dbReference type="ChEBI" id="CHEBI:83833"/>
        <dbReference type="ChEBI" id="CHEBI:83834"/>
        <dbReference type="EC" id="5.2.1.8"/>
    </reaction>
</comment>
<gene>
    <name evidence="6" type="ORF">AMSG_09881</name>
</gene>
<dbReference type="EMBL" id="GL349486">
    <property type="protein sequence ID" value="KNC54107.1"/>
    <property type="molecule type" value="Genomic_DNA"/>
</dbReference>
<sequence length="235" mass="24675">MHADTCFTRYRSNVIEFGFGFGGIASISATGKDKAVSSDDAAVLAEEDDGFAGKVYTPSKPGRSMVWLDVEIDGAAAGRVVAEILDDVVPKTAANFVGLCKGTELPNGKTLTFAGHNCHRIIDGFIVQCGDITRGDGRGGRSIYPSGSFDDEPAGLALKHNARYLLQMANAGPNTNGSQFCFMLNPAPHLNGHHVVFGHVVDGFDVVDAMETAGTQSGVPSKTVTIIRTGVISTP</sequence>
<accession>A0A0L0DP80</accession>
<feature type="domain" description="PPIase cyclophilin-type" evidence="5">
    <location>
        <begin position="67"/>
        <end position="231"/>
    </location>
</feature>